<dbReference type="EMBL" id="CAWUPB010001159">
    <property type="protein sequence ID" value="CAK7339858.1"/>
    <property type="molecule type" value="Genomic_DNA"/>
</dbReference>
<reference evidence="1 2" key="1">
    <citation type="submission" date="2024-01" db="EMBL/GenBank/DDBJ databases">
        <authorList>
            <person name="Waweru B."/>
        </authorList>
    </citation>
    <scope>NUCLEOTIDE SEQUENCE [LARGE SCALE GENOMIC DNA]</scope>
</reference>
<comment type="caution">
    <text evidence="1">The sequence shown here is derived from an EMBL/GenBank/DDBJ whole genome shotgun (WGS) entry which is preliminary data.</text>
</comment>
<protein>
    <submittedName>
        <fullName evidence="1">Uncharacterized protein</fullName>
    </submittedName>
</protein>
<dbReference type="AlphaFoldDB" id="A0AAV1RUX1"/>
<organism evidence="1 2">
    <name type="scientific">Dovyalis caffra</name>
    <dbReference type="NCBI Taxonomy" id="77055"/>
    <lineage>
        <taxon>Eukaryota</taxon>
        <taxon>Viridiplantae</taxon>
        <taxon>Streptophyta</taxon>
        <taxon>Embryophyta</taxon>
        <taxon>Tracheophyta</taxon>
        <taxon>Spermatophyta</taxon>
        <taxon>Magnoliopsida</taxon>
        <taxon>eudicotyledons</taxon>
        <taxon>Gunneridae</taxon>
        <taxon>Pentapetalae</taxon>
        <taxon>rosids</taxon>
        <taxon>fabids</taxon>
        <taxon>Malpighiales</taxon>
        <taxon>Salicaceae</taxon>
        <taxon>Flacourtieae</taxon>
        <taxon>Dovyalis</taxon>
    </lineage>
</organism>
<keyword evidence="2" id="KW-1185">Reference proteome</keyword>
<name>A0AAV1RUX1_9ROSI</name>
<dbReference type="Proteomes" id="UP001314170">
    <property type="component" value="Unassembled WGS sequence"/>
</dbReference>
<gene>
    <name evidence="1" type="ORF">DCAF_LOCUS14934</name>
</gene>
<sequence length="81" mass="8872">MLKISLRNPTKDLHSCVFISRGTGVAVRISSLMEAKDEEKTASTIAGMMKVMLGGDERRAIRRGLSDVKELWVISCHGIAV</sequence>
<proteinExistence type="predicted"/>
<accession>A0AAV1RUX1</accession>
<evidence type="ECO:0000313" key="1">
    <source>
        <dbReference type="EMBL" id="CAK7339858.1"/>
    </source>
</evidence>
<evidence type="ECO:0000313" key="2">
    <source>
        <dbReference type="Proteomes" id="UP001314170"/>
    </source>
</evidence>